<dbReference type="PANTHER" id="PTHR36007:SF2">
    <property type="entry name" value="TRANSPORT PROTEIN-RELATED"/>
    <property type="match status" value="1"/>
</dbReference>
<feature type="transmembrane region" description="Helical" evidence="1">
    <location>
        <begin position="101"/>
        <end position="129"/>
    </location>
</feature>
<name>A0A1Y3GAF8_9EURY</name>
<dbReference type="InterPro" id="IPR009577">
    <property type="entry name" value="Sm_multidrug_ex"/>
</dbReference>
<dbReference type="OrthoDB" id="116567at2157"/>
<dbReference type="AlphaFoldDB" id="A0A1Y3GAF8"/>
<keyword evidence="3" id="KW-1185">Reference proteome</keyword>
<evidence type="ECO:0000313" key="2">
    <source>
        <dbReference type="EMBL" id="OUJ18399.1"/>
    </source>
</evidence>
<feature type="transmembrane region" description="Helical" evidence="1">
    <location>
        <begin position="39"/>
        <end position="63"/>
    </location>
</feature>
<comment type="caution">
    <text evidence="2">The sequence shown here is derived from an EMBL/GenBank/DDBJ whole genome shotgun (WGS) entry which is preliminary data.</text>
</comment>
<accession>A0A1Y3GAF8</accession>
<dbReference type="RefSeq" id="WP_201721304.1">
    <property type="nucleotide sequence ID" value="NZ_MRZU01000004.1"/>
</dbReference>
<gene>
    <name evidence="2" type="ORF">AMET1_1315</name>
</gene>
<feature type="transmembrane region" description="Helical" evidence="1">
    <location>
        <begin position="6"/>
        <end position="27"/>
    </location>
</feature>
<dbReference type="Pfam" id="PF06695">
    <property type="entry name" value="Sm_multidrug_ex"/>
    <property type="match status" value="1"/>
</dbReference>
<organism evidence="2 3">
    <name type="scientific">Methanonatronarchaeum thermophilum</name>
    <dbReference type="NCBI Taxonomy" id="1927129"/>
    <lineage>
        <taxon>Archaea</taxon>
        <taxon>Methanobacteriati</taxon>
        <taxon>Methanobacteriota</taxon>
        <taxon>Methanonatronarchaeia</taxon>
        <taxon>Methanonatronarchaeales</taxon>
        <taxon>Methanonatronarchaeaceae</taxon>
        <taxon>Methanonatronarchaeum</taxon>
    </lineage>
</organism>
<keyword evidence="1" id="KW-1133">Transmembrane helix</keyword>
<sequence length="165" mass="17985">MVEDLALWLAGLPDWLAVVVISMLPVVELRGGLPLAVGFYGMSLGWGFVAAVVGNLLPVPFLLKFLPYLEERLRVFRVFDLFFDWLFDRVRDRMTGSVRTYGLLGLIPFVAVPLPVTGAWTGVAAAYLFGFRLVPATLVIFVGILISGFIVSLAILGVISIATVV</sequence>
<reference evidence="2 3" key="1">
    <citation type="submission" date="2016-12" db="EMBL/GenBank/DDBJ databases">
        <title>Discovery of methanogenic haloarchaea.</title>
        <authorList>
            <person name="Sorokin D.Y."/>
            <person name="Makarova K.S."/>
            <person name="Abbas B."/>
            <person name="Ferrer M."/>
            <person name="Golyshin P.N."/>
        </authorList>
    </citation>
    <scope>NUCLEOTIDE SEQUENCE [LARGE SCALE GENOMIC DNA]</scope>
    <source>
        <strain evidence="2">AMET1</strain>
    </source>
</reference>
<keyword evidence="1" id="KW-0812">Transmembrane</keyword>
<dbReference type="PANTHER" id="PTHR36007">
    <property type="entry name" value="TRANSPORT PROTEIN-RELATED"/>
    <property type="match status" value="1"/>
</dbReference>
<dbReference type="Proteomes" id="UP000195137">
    <property type="component" value="Unassembled WGS sequence"/>
</dbReference>
<keyword evidence="1" id="KW-0472">Membrane</keyword>
<protein>
    <submittedName>
        <fullName evidence="2">Putative membrane protein</fullName>
    </submittedName>
</protein>
<evidence type="ECO:0000256" key="1">
    <source>
        <dbReference type="SAM" id="Phobius"/>
    </source>
</evidence>
<evidence type="ECO:0000313" key="3">
    <source>
        <dbReference type="Proteomes" id="UP000195137"/>
    </source>
</evidence>
<dbReference type="EMBL" id="MRZU01000004">
    <property type="protein sequence ID" value="OUJ18399.1"/>
    <property type="molecule type" value="Genomic_DNA"/>
</dbReference>
<feature type="transmembrane region" description="Helical" evidence="1">
    <location>
        <begin position="136"/>
        <end position="162"/>
    </location>
</feature>
<proteinExistence type="predicted"/>